<reference evidence="2" key="1">
    <citation type="submission" date="2023-03" db="EMBL/GenBank/DDBJ databases">
        <title>Actinorhabdospora filicis NBRC 111898.</title>
        <authorList>
            <person name="Ichikawa N."/>
            <person name="Sato H."/>
            <person name="Tonouchi N."/>
        </authorList>
    </citation>
    <scope>NUCLEOTIDE SEQUENCE</scope>
    <source>
        <strain evidence="2">NBRC 111898</strain>
    </source>
</reference>
<dbReference type="SMART" id="SM00347">
    <property type="entry name" value="HTH_MARR"/>
    <property type="match status" value="1"/>
</dbReference>
<dbReference type="AlphaFoldDB" id="A0A9W6SL84"/>
<evidence type="ECO:0000313" key="3">
    <source>
        <dbReference type="Proteomes" id="UP001165079"/>
    </source>
</evidence>
<sequence length="142" mass="15101">MDHDALAADVSRLMRDMVLLLRQATADLDVSPPQLAVLGSLLGGPRRMGDLAAEHGVRMPTMTVQVNRMERDGLVERGRDTADARVVTASLTDTGRAALAAGRGRRNAFLAGRLAALSPEDREAIALAIPALRLLVQGAPEE</sequence>
<keyword evidence="3" id="KW-1185">Reference proteome</keyword>
<feature type="domain" description="HTH marR-type" evidence="1">
    <location>
        <begin position="3"/>
        <end position="134"/>
    </location>
</feature>
<dbReference type="InterPro" id="IPR036388">
    <property type="entry name" value="WH-like_DNA-bd_sf"/>
</dbReference>
<dbReference type="RefSeq" id="WP_285664157.1">
    <property type="nucleotide sequence ID" value="NZ_BSTX01000002.1"/>
</dbReference>
<dbReference type="PANTHER" id="PTHR39515:SF2">
    <property type="entry name" value="HTH-TYPE TRANSCRIPTIONAL REGULATOR RV0880"/>
    <property type="match status" value="1"/>
</dbReference>
<dbReference type="SUPFAM" id="SSF46785">
    <property type="entry name" value="Winged helix' DNA-binding domain"/>
    <property type="match status" value="1"/>
</dbReference>
<dbReference type="Gene3D" id="1.10.10.10">
    <property type="entry name" value="Winged helix-like DNA-binding domain superfamily/Winged helix DNA-binding domain"/>
    <property type="match status" value="1"/>
</dbReference>
<dbReference type="PANTHER" id="PTHR39515">
    <property type="entry name" value="CONSERVED PROTEIN"/>
    <property type="match status" value="1"/>
</dbReference>
<dbReference type="InterPro" id="IPR052526">
    <property type="entry name" value="HTH-type_Bedaq_tolerance"/>
</dbReference>
<name>A0A9W6SL84_9ACTN</name>
<evidence type="ECO:0000313" key="2">
    <source>
        <dbReference type="EMBL" id="GLZ79030.1"/>
    </source>
</evidence>
<proteinExistence type="predicted"/>
<dbReference type="Proteomes" id="UP001165079">
    <property type="component" value="Unassembled WGS sequence"/>
</dbReference>
<dbReference type="InterPro" id="IPR000835">
    <property type="entry name" value="HTH_MarR-typ"/>
</dbReference>
<dbReference type="PROSITE" id="PS50995">
    <property type="entry name" value="HTH_MARR_2"/>
    <property type="match status" value="1"/>
</dbReference>
<dbReference type="GO" id="GO:0003700">
    <property type="term" value="F:DNA-binding transcription factor activity"/>
    <property type="evidence" value="ECO:0007669"/>
    <property type="project" value="InterPro"/>
</dbReference>
<organism evidence="2 3">
    <name type="scientific">Actinorhabdospora filicis</name>
    <dbReference type="NCBI Taxonomy" id="1785913"/>
    <lineage>
        <taxon>Bacteria</taxon>
        <taxon>Bacillati</taxon>
        <taxon>Actinomycetota</taxon>
        <taxon>Actinomycetes</taxon>
        <taxon>Micromonosporales</taxon>
        <taxon>Micromonosporaceae</taxon>
        <taxon>Actinorhabdospora</taxon>
    </lineage>
</organism>
<comment type="caution">
    <text evidence="2">The sequence shown here is derived from an EMBL/GenBank/DDBJ whole genome shotgun (WGS) entry which is preliminary data.</text>
</comment>
<protein>
    <submittedName>
        <fullName evidence="2">MarR family transcriptional regulator</fullName>
    </submittedName>
</protein>
<dbReference type="InterPro" id="IPR036390">
    <property type="entry name" value="WH_DNA-bd_sf"/>
</dbReference>
<dbReference type="Pfam" id="PF12802">
    <property type="entry name" value="MarR_2"/>
    <property type="match status" value="1"/>
</dbReference>
<gene>
    <name evidence="2" type="ORF">Afil01_38370</name>
</gene>
<dbReference type="EMBL" id="BSTX01000002">
    <property type="protein sequence ID" value="GLZ79030.1"/>
    <property type="molecule type" value="Genomic_DNA"/>
</dbReference>
<evidence type="ECO:0000259" key="1">
    <source>
        <dbReference type="PROSITE" id="PS50995"/>
    </source>
</evidence>
<accession>A0A9W6SL84</accession>